<evidence type="ECO:0000256" key="3">
    <source>
        <dbReference type="ARBA" id="ARBA00022670"/>
    </source>
</evidence>
<dbReference type="EMBL" id="MHTG01000024">
    <property type="protein sequence ID" value="OHA56995.1"/>
    <property type="molecule type" value="Genomic_DNA"/>
</dbReference>
<dbReference type="GO" id="GO:0006508">
    <property type="term" value="P:proteolysis"/>
    <property type="evidence" value="ECO:0007669"/>
    <property type="project" value="UniProtKB-KW"/>
</dbReference>
<dbReference type="GO" id="GO:0004181">
    <property type="term" value="F:metallocarboxypeptidase activity"/>
    <property type="evidence" value="ECO:0007669"/>
    <property type="project" value="InterPro"/>
</dbReference>
<dbReference type="SUPFAM" id="SSF53187">
    <property type="entry name" value="Zn-dependent exopeptidases"/>
    <property type="match status" value="1"/>
</dbReference>
<organism evidence="9 10">
    <name type="scientific">Candidatus Vogelbacteria bacterium GWA1_51_14</name>
    <dbReference type="NCBI Taxonomy" id="1802435"/>
    <lineage>
        <taxon>Bacteria</taxon>
        <taxon>Candidatus Vogeliibacteriota</taxon>
    </lineage>
</organism>
<dbReference type="GO" id="GO:0008270">
    <property type="term" value="F:zinc ion binding"/>
    <property type="evidence" value="ECO:0007669"/>
    <property type="project" value="InterPro"/>
</dbReference>
<dbReference type="SMART" id="SM00631">
    <property type="entry name" value="Zn_pept"/>
    <property type="match status" value="1"/>
</dbReference>
<keyword evidence="4" id="KW-0378">Hydrolase</keyword>
<sequence>MRNIIIGLIILVLLGGGVWYFTRDNTVDPNGQMATTTATSTASGREYEVIGRSVEGREIKAYRFGVGENKLVLVGAIHGGYEWNSALLVYEFIDHFKINPDEIPAEVELIVIPVANPDGLVAVVGTSSRFAAADAPQFDFADEVKFSDPVVAARFNKNGVDLNRNFACEWQAQAVWRDYQTKAGSAAFSEPESKALRDFLLAEQPVGVIFYHSASNGVYTSFCGEADPLAGTVSLLSTYATASGYPRHDDYPYYEVTGDAADWLSTQGIPAITVELSTHESIDWTRNLTGLKAVLSKLTE</sequence>
<comment type="caution">
    <text evidence="9">The sequence shown here is derived from an EMBL/GenBank/DDBJ whole genome shotgun (WGS) entry which is preliminary data.</text>
</comment>
<dbReference type="PANTHER" id="PTHR11705">
    <property type="entry name" value="PROTEASE FAMILY M14 CARBOXYPEPTIDASE A,B"/>
    <property type="match status" value="1"/>
</dbReference>
<keyword evidence="3" id="KW-0645">Protease</keyword>
<dbReference type="PROSITE" id="PS52035">
    <property type="entry name" value="PEPTIDASE_M14"/>
    <property type="match status" value="1"/>
</dbReference>
<feature type="domain" description="Peptidase M14" evidence="8">
    <location>
        <begin position="19"/>
        <end position="298"/>
    </location>
</feature>
<dbReference type="PANTHER" id="PTHR11705:SF143">
    <property type="entry name" value="SLL0236 PROTEIN"/>
    <property type="match status" value="1"/>
</dbReference>
<dbReference type="STRING" id="1802435.A2114_00450"/>
<feature type="active site" description="Proton donor/acceptor" evidence="7">
    <location>
        <position position="275"/>
    </location>
</feature>
<keyword evidence="5" id="KW-0862">Zinc</keyword>
<dbReference type="PRINTS" id="PR00765">
    <property type="entry name" value="CRBOXYPTASEA"/>
</dbReference>
<gene>
    <name evidence="9" type="ORF">A2114_00450</name>
</gene>
<evidence type="ECO:0000256" key="6">
    <source>
        <dbReference type="ARBA" id="ARBA00023049"/>
    </source>
</evidence>
<evidence type="ECO:0000256" key="5">
    <source>
        <dbReference type="ARBA" id="ARBA00022833"/>
    </source>
</evidence>
<evidence type="ECO:0000256" key="2">
    <source>
        <dbReference type="ARBA" id="ARBA00005988"/>
    </source>
</evidence>
<dbReference type="Gene3D" id="3.40.630.10">
    <property type="entry name" value="Zn peptidases"/>
    <property type="match status" value="1"/>
</dbReference>
<reference evidence="9 10" key="1">
    <citation type="journal article" date="2016" name="Nat. Commun.">
        <title>Thousands of microbial genomes shed light on interconnected biogeochemical processes in an aquifer system.</title>
        <authorList>
            <person name="Anantharaman K."/>
            <person name="Brown C.T."/>
            <person name="Hug L.A."/>
            <person name="Sharon I."/>
            <person name="Castelle C.J."/>
            <person name="Probst A.J."/>
            <person name="Thomas B.C."/>
            <person name="Singh A."/>
            <person name="Wilkins M.J."/>
            <person name="Karaoz U."/>
            <person name="Brodie E.L."/>
            <person name="Williams K.H."/>
            <person name="Hubbard S.S."/>
            <person name="Banfield J.F."/>
        </authorList>
    </citation>
    <scope>NUCLEOTIDE SEQUENCE [LARGE SCALE GENOMIC DNA]</scope>
</reference>
<dbReference type="InterPro" id="IPR000834">
    <property type="entry name" value="Peptidase_M14"/>
</dbReference>
<evidence type="ECO:0000256" key="7">
    <source>
        <dbReference type="PROSITE-ProRule" id="PRU01379"/>
    </source>
</evidence>
<comment type="similarity">
    <text evidence="2 7">Belongs to the peptidase M14 family.</text>
</comment>
<evidence type="ECO:0000313" key="10">
    <source>
        <dbReference type="Proteomes" id="UP000176494"/>
    </source>
</evidence>
<evidence type="ECO:0000256" key="1">
    <source>
        <dbReference type="ARBA" id="ARBA00001947"/>
    </source>
</evidence>
<dbReference type="Proteomes" id="UP000176494">
    <property type="component" value="Unassembled WGS sequence"/>
</dbReference>
<name>A0A1G2Q8Y6_9BACT</name>
<accession>A0A1G2Q8Y6</accession>
<keyword evidence="6" id="KW-0482">Metalloprotease</keyword>
<dbReference type="AlphaFoldDB" id="A0A1G2Q8Y6"/>
<comment type="cofactor">
    <cofactor evidence="1">
        <name>Zn(2+)</name>
        <dbReference type="ChEBI" id="CHEBI:29105"/>
    </cofactor>
</comment>
<dbReference type="Pfam" id="PF00246">
    <property type="entry name" value="Peptidase_M14"/>
    <property type="match status" value="1"/>
</dbReference>
<evidence type="ECO:0000256" key="4">
    <source>
        <dbReference type="ARBA" id="ARBA00022801"/>
    </source>
</evidence>
<evidence type="ECO:0000259" key="8">
    <source>
        <dbReference type="PROSITE" id="PS52035"/>
    </source>
</evidence>
<proteinExistence type="inferred from homology"/>
<protein>
    <recommendedName>
        <fullName evidence="8">Peptidase M14 domain-containing protein</fullName>
    </recommendedName>
</protein>
<evidence type="ECO:0000313" key="9">
    <source>
        <dbReference type="EMBL" id="OHA56995.1"/>
    </source>
</evidence>
<dbReference type="CDD" id="cd00596">
    <property type="entry name" value="Peptidase_M14_like"/>
    <property type="match status" value="1"/>
</dbReference>
<dbReference type="GO" id="GO:0005615">
    <property type="term" value="C:extracellular space"/>
    <property type="evidence" value="ECO:0007669"/>
    <property type="project" value="TreeGrafter"/>
</dbReference>